<comment type="pathway">
    <text evidence="5">Protein modification; protein neddylation.</text>
</comment>
<dbReference type="PROSITE" id="PS51450">
    <property type="entry name" value="LRR"/>
    <property type="match status" value="5"/>
</dbReference>
<dbReference type="CDD" id="cd16485">
    <property type="entry name" value="mRING-H2-C3H2C2D_RBX1"/>
    <property type="match status" value="1"/>
</dbReference>
<dbReference type="GO" id="GO:0008270">
    <property type="term" value="F:zinc ion binding"/>
    <property type="evidence" value="ECO:0007669"/>
    <property type="project" value="UniProtKB-KW"/>
</dbReference>
<dbReference type="SUPFAM" id="SSF57850">
    <property type="entry name" value="RING/U-box"/>
    <property type="match status" value="1"/>
</dbReference>
<dbReference type="SMART" id="SM00369">
    <property type="entry name" value="LRR_TYP"/>
    <property type="match status" value="17"/>
</dbReference>
<proteinExistence type="inferred from homology"/>
<keyword evidence="16" id="KW-0862">Zinc</keyword>
<evidence type="ECO:0000256" key="24">
    <source>
        <dbReference type="PROSITE-ProRule" id="PRU00175"/>
    </source>
</evidence>
<dbReference type="GO" id="GO:0019005">
    <property type="term" value="C:SCF ubiquitin ligase complex"/>
    <property type="evidence" value="ECO:0007669"/>
    <property type="project" value="UniProtKB-ARBA"/>
</dbReference>
<dbReference type="InterPro" id="IPR001841">
    <property type="entry name" value="Znf_RING"/>
</dbReference>
<dbReference type="GO" id="GO:0031464">
    <property type="term" value="C:Cul4A-RING E3 ubiquitin ligase complex"/>
    <property type="evidence" value="ECO:0007669"/>
    <property type="project" value="UniProtKB-ARBA"/>
</dbReference>
<dbReference type="Gene3D" id="3.30.40.10">
    <property type="entry name" value="Zinc/RING finger domain, C3HC4 (zinc finger)"/>
    <property type="match status" value="1"/>
</dbReference>
<keyword evidence="11" id="KW-0479">Metal-binding</keyword>
<dbReference type="FunFam" id="3.80.10.10:FF:001438">
    <property type="entry name" value="Uncharacterized protein"/>
    <property type="match status" value="1"/>
</dbReference>
<dbReference type="PANTHER" id="PTHR24369">
    <property type="entry name" value="ANTIGEN BSP, PUTATIVE-RELATED"/>
    <property type="match status" value="1"/>
</dbReference>
<protein>
    <recommendedName>
        <fullName evidence="22">E3 ubiquitin-protein ligase RBX1</fullName>
        <ecNumber evidence="21">2.3.2.32</ecNumber>
    </recommendedName>
    <alternativeName>
        <fullName evidence="23">RING-box protein 1</fullName>
    </alternativeName>
</protein>
<keyword evidence="8" id="KW-0963">Cytoplasm</keyword>
<dbReference type="FunFam" id="3.30.40.10:FF:000010">
    <property type="entry name" value="E3 ubiquitin-protein ligase RBX1"/>
    <property type="match status" value="1"/>
</dbReference>
<keyword evidence="18" id="KW-0472">Membrane</keyword>
<keyword evidence="9" id="KW-0433">Leucine-rich repeat</keyword>
<keyword evidence="12" id="KW-0732">Signal</keyword>
<evidence type="ECO:0000256" key="6">
    <source>
        <dbReference type="ARBA" id="ARBA00009273"/>
    </source>
</evidence>
<dbReference type="FunFam" id="3.80.10.10:FF:000368">
    <property type="entry name" value="Chondroadherin like"/>
    <property type="match status" value="1"/>
</dbReference>
<dbReference type="InterPro" id="IPR013083">
    <property type="entry name" value="Znf_RING/FYVE/PHD"/>
</dbReference>
<dbReference type="InterPro" id="IPR032675">
    <property type="entry name" value="LRR_dom_sf"/>
</dbReference>
<evidence type="ECO:0000259" key="25">
    <source>
        <dbReference type="PROSITE" id="PS50089"/>
    </source>
</evidence>
<evidence type="ECO:0000256" key="12">
    <source>
        <dbReference type="ARBA" id="ARBA00022729"/>
    </source>
</evidence>
<dbReference type="Gene3D" id="3.80.10.10">
    <property type="entry name" value="Ribonuclease Inhibitor"/>
    <property type="match status" value="3"/>
</dbReference>
<dbReference type="SMART" id="SM00365">
    <property type="entry name" value="LRR_SD22"/>
    <property type="match status" value="4"/>
</dbReference>
<dbReference type="InterPro" id="IPR000372">
    <property type="entry name" value="LRRNT"/>
</dbReference>
<dbReference type="GO" id="GO:0061663">
    <property type="term" value="F:NEDD8 ligase activity"/>
    <property type="evidence" value="ECO:0007669"/>
    <property type="project" value="UniProtKB-EC"/>
</dbReference>
<evidence type="ECO:0000256" key="9">
    <source>
        <dbReference type="ARBA" id="ARBA00022614"/>
    </source>
</evidence>
<evidence type="ECO:0000256" key="15">
    <source>
        <dbReference type="ARBA" id="ARBA00022786"/>
    </source>
</evidence>
<comment type="subcellular location">
    <subcellularLocation>
        <location evidence="2">Cell membrane</location>
    </subcellularLocation>
    <subcellularLocation>
        <location evidence="3">Cytoplasm</location>
    </subcellularLocation>
    <subcellularLocation>
        <location evidence="1">Nucleus</location>
    </subcellularLocation>
</comment>
<keyword evidence="19" id="KW-0539">Nucleus</keyword>
<reference evidence="26 27" key="1">
    <citation type="submission" date="2019-04" db="EMBL/GenBank/DDBJ databases">
        <title>The sequence and de novo assembly of Takifugu bimaculatus genome using PacBio and Hi-C technologies.</title>
        <authorList>
            <person name="Xu P."/>
            <person name="Liu B."/>
            <person name="Zhou Z."/>
        </authorList>
    </citation>
    <scope>NUCLEOTIDE SEQUENCE [LARGE SCALE GENOMIC DNA]</scope>
    <source>
        <strain evidence="26">TB-2018</strain>
        <tissue evidence="26">Muscle</tissue>
    </source>
</reference>
<evidence type="ECO:0000256" key="19">
    <source>
        <dbReference type="ARBA" id="ARBA00023242"/>
    </source>
</evidence>
<evidence type="ECO:0000256" key="23">
    <source>
        <dbReference type="ARBA" id="ARBA00082465"/>
    </source>
</evidence>
<dbReference type="Pfam" id="PF01463">
    <property type="entry name" value="LRRCT"/>
    <property type="match status" value="2"/>
</dbReference>
<gene>
    <name evidence="26" type="ORF">fugu_014823</name>
</gene>
<dbReference type="SUPFAM" id="SSF52058">
    <property type="entry name" value="L domain-like"/>
    <property type="match status" value="2"/>
</dbReference>
<comment type="similarity">
    <text evidence="6">Belongs to the RING-box family.</text>
</comment>
<evidence type="ECO:0000256" key="3">
    <source>
        <dbReference type="ARBA" id="ARBA00004496"/>
    </source>
</evidence>
<dbReference type="GO" id="GO:0006513">
    <property type="term" value="P:protein monoubiquitination"/>
    <property type="evidence" value="ECO:0007669"/>
    <property type="project" value="UniProtKB-ARBA"/>
</dbReference>
<dbReference type="GO" id="GO:0005886">
    <property type="term" value="C:plasma membrane"/>
    <property type="evidence" value="ECO:0007669"/>
    <property type="project" value="UniProtKB-SubCell"/>
</dbReference>
<dbReference type="InterPro" id="IPR000483">
    <property type="entry name" value="Cys-rich_flank_reg_C"/>
</dbReference>
<comment type="catalytic activity">
    <reaction evidence="20">
        <text>S-[NEDD8-protein]-yl-[E2 NEDD8-conjugating enzyme]-L-cysteine + [cullin]-L-lysine = [E2 NEDD8-conjugating enzyme]-L-cysteine + N(6)-[NEDD8-protein]-yl-[cullin]-L-lysine.</text>
        <dbReference type="EC" id="2.3.2.32"/>
    </reaction>
</comment>
<evidence type="ECO:0000256" key="2">
    <source>
        <dbReference type="ARBA" id="ARBA00004236"/>
    </source>
</evidence>
<dbReference type="InterPro" id="IPR003591">
    <property type="entry name" value="Leu-rich_rpt_typical-subtyp"/>
</dbReference>
<dbReference type="InterPro" id="IPR001611">
    <property type="entry name" value="Leu-rich_rpt"/>
</dbReference>
<evidence type="ECO:0000313" key="27">
    <source>
        <dbReference type="Proteomes" id="UP000516260"/>
    </source>
</evidence>
<evidence type="ECO:0000256" key="16">
    <source>
        <dbReference type="ARBA" id="ARBA00022833"/>
    </source>
</evidence>
<dbReference type="EMBL" id="SWLE01000008">
    <property type="protein sequence ID" value="TNM96667.1"/>
    <property type="molecule type" value="Genomic_DNA"/>
</dbReference>
<evidence type="ECO:0000256" key="20">
    <source>
        <dbReference type="ARBA" id="ARBA00044896"/>
    </source>
</evidence>
<evidence type="ECO:0000256" key="18">
    <source>
        <dbReference type="ARBA" id="ARBA00023136"/>
    </source>
</evidence>
<evidence type="ECO:0000256" key="11">
    <source>
        <dbReference type="ARBA" id="ARBA00022723"/>
    </source>
</evidence>
<dbReference type="GO" id="GO:0070936">
    <property type="term" value="P:protein K48-linked ubiquitination"/>
    <property type="evidence" value="ECO:0007669"/>
    <property type="project" value="UniProtKB-ARBA"/>
</dbReference>
<dbReference type="EC" id="2.3.2.32" evidence="21"/>
<accession>A0A4Z2BXP5</accession>
<dbReference type="InterPro" id="IPR050541">
    <property type="entry name" value="LRR_TM_domain-containing"/>
</dbReference>
<dbReference type="InterPro" id="IPR024766">
    <property type="entry name" value="Znf_RING_H2"/>
</dbReference>
<dbReference type="GO" id="GO:0031146">
    <property type="term" value="P:SCF-dependent proteasomal ubiquitin-dependent protein catabolic process"/>
    <property type="evidence" value="ECO:0007669"/>
    <property type="project" value="UniProtKB-ARBA"/>
</dbReference>
<keyword evidence="7" id="KW-1003">Cell membrane</keyword>
<evidence type="ECO:0000256" key="13">
    <source>
        <dbReference type="ARBA" id="ARBA00022737"/>
    </source>
</evidence>
<dbReference type="Proteomes" id="UP000516260">
    <property type="component" value="Chromosome 16"/>
</dbReference>
<keyword evidence="27" id="KW-1185">Reference proteome</keyword>
<evidence type="ECO:0000256" key="17">
    <source>
        <dbReference type="ARBA" id="ARBA00022989"/>
    </source>
</evidence>
<evidence type="ECO:0000256" key="4">
    <source>
        <dbReference type="ARBA" id="ARBA00004906"/>
    </source>
</evidence>
<dbReference type="GO" id="GO:0034644">
    <property type="term" value="P:cellular response to UV"/>
    <property type="evidence" value="ECO:0007669"/>
    <property type="project" value="UniProtKB-ARBA"/>
</dbReference>
<evidence type="ECO:0000256" key="14">
    <source>
        <dbReference type="ARBA" id="ARBA00022771"/>
    </source>
</evidence>
<dbReference type="PANTHER" id="PTHR24369:SF211">
    <property type="entry name" value="LEUCINE-RICH REPEAT-CONTAINING PROTEIN 15-LIKE"/>
    <property type="match status" value="1"/>
</dbReference>
<dbReference type="FunFam" id="3.80.10.10:FF:000311">
    <property type="entry name" value="Chondroadherin-like a"/>
    <property type="match status" value="1"/>
</dbReference>
<dbReference type="SMART" id="SM00082">
    <property type="entry name" value="LRRCT"/>
    <property type="match status" value="2"/>
</dbReference>
<comment type="pathway">
    <text evidence="4">Protein modification; protein ubiquitination.</text>
</comment>
<keyword evidence="10" id="KW-0812">Transmembrane</keyword>
<evidence type="ECO:0000256" key="1">
    <source>
        <dbReference type="ARBA" id="ARBA00004123"/>
    </source>
</evidence>
<evidence type="ECO:0000256" key="7">
    <source>
        <dbReference type="ARBA" id="ARBA00022475"/>
    </source>
</evidence>
<name>A0A4Z2BXP5_9TELE</name>
<dbReference type="AlphaFoldDB" id="A0A4Z2BXP5"/>
<dbReference type="SMART" id="SM00364">
    <property type="entry name" value="LRR_BAC"/>
    <property type="match status" value="7"/>
</dbReference>
<evidence type="ECO:0000256" key="10">
    <source>
        <dbReference type="ARBA" id="ARBA00022692"/>
    </source>
</evidence>
<dbReference type="GO" id="GO:0005634">
    <property type="term" value="C:nucleus"/>
    <property type="evidence" value="ECO:0007669"/>
    <property type="project" value="UniProtKB-SubCell"/>
</dbReference>
<dbReference type="SMART" id="SM00013">
    <property type="entry name" value="LRRNT"/>
    <property type="match status" value="2"/>
</dbReference>
<comment type="caution">
    <text evidence="26">The sequence shown here is derived from an EMBL/GenBank/DDBJ whole genome shotgun (WGS) entry which is preliminary data.</text>
</comment>
<evidence type="ECO:0000256" key="5">
    <source>
        <dbReference type="ARBA" id="ARBA00005032"/>
    </source>
</evidence>
<keyword evidence="13" id="KW-0677">Repeat</keyword>
<evidence type="ECO:0000256" key="21">
    <source>
        <dbReference type="ARBA" id="ARBA00044971"/>
    </source>
</evidence>
<keyword evidence="14 24" id="KW-0863">Zinc-finger</keyword>
<keyword evidence="15" id="KW-0833">Ubl conjugation pathway</keyword>
<dbReference type="PROSITE" id="PS50089">
    <property type="entry name" value="ZF_RING_2"/>
    <property type="match status" value="1"/>
</dbReference>
<keyword evidence="17" id="KW-1133">Transmembrane helix</keyword>
<dbReference type="Pfam" id="PF12678">
    <property type="entry name" value="zf-rbx1"/>
    <property type="match status" value="1"/>
</dbReference>
<evidence type="ECO:0000313" key="26">
    <source>
        <dbReference type="EMBL" id="TNM96667.1"/>
    </source>
</evidence>
<evidence type="ECO:0000256" key="8">
    <source>
        <dbReference type="ARBA" id="ARBA00022490"/>
    </source>
</evidence>
<organism evidence="26 27">
    <name type="scientific">Takifugu bimaculatus</name>
    <dbReference type="NCBI Taxonomy" id="433685"/>
    <lineage>
        <taxon>Eukaryota</taxon>
        <taxon>Metazoa</taxon>
        <taxon>Chordata</taxon>
        <taxon>Craniata</taxon>
        <taxon>Vertebrata</taxon>
        <taxon>Euteleostomi</taxon>
        <taxon>Actinopterygii</taxon>
        <taxon>Neopterygii</taxon>
        <taxon>Teleostei</taxon>
        <taxon>Neoteleostei</taxon>
        <taxon>Acanthomorphata</taxon>
        <taxon>Eupercaria</taxon>
        <taxon>Tetraodontiformes</taxon>
        <taxon>Tetradontoidea</taxon>
        <taxon>Tetraodontidae</taxon>
        <taxon>Takifugu</taxon>
    </lineage>
</organism>
<evidence type="ECO:0000256" key="22">
    <source>
        <dbReference type="ARBA" id="ARBA00068870"/>
    </source>
</evidence>
<sequence length="936" mass="104820">MENAIHELREEISIQMLFFSTVVLLTFTQSLPSEASRCPRTCHCDRTKLTVVCTGKILTEVPPTIEEITVKLDLRNNNLRELPRAAFLHTPYLTHLNLQHCNIVRVKEGAFRTLGRLEHLNLAHNKIEILYQESFDGLSSLKELHLDHNRVEEIQPGAFMQLGFLNMLALNYNQLVYIPNMAFQGLNNIKWLRLSYNSLNNLAPEAFAGLFTLNRLSLDHNELQFFPTQTMNRLREVTQLDLSHNPMTYLGEESVSMAKLAHLYLNHMALQDLSEQAFSGAPLLSHLDISHNQLQYLEPLRGPKNLRSLNLTGNPFYCNCYMRPLRKWAKVGAMKLLGACAGPAHLADEPLVSVALLDLRCRSGGQTLRDEIEKADASAEVSPPTPKPKHRVKCPANCHCDVETQHATCEGRGHTKVPRGFPAKTQLLDIRSNHFHHLPANSFPGTGQVVSLHLQLCKIHEIGAGAFRGMKNLLYLYLSDNDLTVLAPRAFDGVPELTYLHLDGNRLARFPGSALAQLPNLFVLHLERNTISKIEPTGLLSSMSPNLRELYLTNNTITSVAKGALDSASLGILHLDSNQLTEVPTHSLSGLPNLEELSLSHNSVDQVGPKAFQPISQSLRRLYLDRMGMEKVQYFPLLRFKKIKKSQPSLSAFEIAQMSRDALVGLGPGLRVLTVRGNQLQELPDLSPFTGLEVVDLQDNPLLCDCHLLPLRRWMENTSLDVIATCLNPAEIRGQRVRDVSVFTSCPDKRSPADETLVATIPSKLKTQKPSRAMSPMLKVRPVKKAKSHKLDQNSQNIRAECKIRLIFPAETDASATSTSGLVAQIFKMAAAMDVDTPTGANSGASKKRFEVKKWNAVALWAWDIVVDNCAICRNHIMDLCIECQANQASATSEECTVAWGVCNHAFHFHCISRWLKTRQVCPLDNREWEFQKYGH</sequence>
<dbReference type="GO" id="GO:0005737">
    <property type="term" value="C:cytoplasm"/>
    <property type="evidence" value="ECO:0007669"/>
    <property type="project" value="UniProtKB-SubCell"/>
</dbReference>
<feature type="domain" description="RING-type" evidence="25">
    <location>
        <begin position="881"/>
        <end position="926"/>
    </location>
</feature>
<dbReference type="Pfam" id="PF13855">
    <property type="entry name" value="LRR_8"/>
    <property type="match status" value="5"/>
</dbReference>